<dbReference type="InterPro" id="IPR010559">
    <property type="entry name" value="Sig_transdc_His_kin_internal"/>
</dbReference>
<dbReference type="SUPFAM" id="SSF69322">
    <property type="entry name" value="Tricorn protease domain 2"/>
    <property type="match status" value="1"/>
</dbReference>
<dbReference type="GO" id="GO:0000155">
    <property type="term" value="F:phosphorelay sensor kinase activity"/>
    <property type="evidence" value="ECO:0007669"/>
    <property type="project" value="InterPro"/>
</dbReference>
<dbReference type="Gene3D" id="2.130.10.10">
    <property type="entry name" value="YVTN repeat-like/Quinoprotein amine dehydrogenase"/>
    <property type="match status" value="2"/>
</dbReference>
<feature type="domain" description="Two component regulator three Y" evidence="4">
    <location>
        <begin position="633"/>
        <end position="677"/>
    </location>
</feature>
<dbReference type="Pfam" id="PF06580">
    <property type="entry name" value="His_kinase"/>
    <property type="match status" value="1"/>
</dbReference>
<dbReference type="Gene3D" id="3.30.565.10">
    <property type="entry name" value="Histidine kinase-like ATPase, C-terminal domain"/>
    <property type="match status" value="1"/>
</dbReference>
<dbReference type="Pfam" id="PF07495">
    <property type="entry name" value="Y_Y_Y"/>
    <property type="match status" value="1"/>
</dbReference>
<feature type="chain" id="PRO_5011757257" evidence="2">
    <location>
        <begin position="18"/>
        <end position="960"/>
    </location>
</feature>
<feature type="transmembrane region" description="Helical" evidence="1">
    <location>
        <begin position="704"/>
        <end position="724"/>
    </location>
</feature>
<name>A0A1I7EVX0_9FLAO</name>
<sequence>MKTVFLVILFFCTIAWSQNPITYAFDAKNGLPDNEVYDLEQDLEGFIWVASNSGLLRYNGTTFENIKLPYQKGSSVFNLTCDTQGNLWCNNLYGQVFKIANGTASLAYDINTLLKGDLPKFKVLENSLLVFSTQGVFKVEDEGFSNIFSHKVLQSFETEAHYLCLDFNRQLYFLNKRTFAVEKIVKIAAGKTLKKPDFFSFQGNDYLFFSDNSKLFRIKNFELKEIQTPSDFQFNKLINIFCVANQIWFSDDGIVHICTLEKDILKVQKQQFEGEKVSDVLVDENTNYWFATLQNGIKVSPNKNITKIDWNYDTYGYIIGSAPYKNNQVLYFTDKAYIALFDIATETYKTIKVPTRRTIGAITFDSKNNQLYIGVNDNESYILDVQTKNFQPISNFNVAKDIEIIEKDILYTTYNKSVLYKNFGTTLETEQQITDTRGYVSHYSPKNQSVILCNAEGLWNYSTDFQSKKRLTYEGENIFTTSIAETKDGRIWLASKNQGLFCIKNDSLTKFPLNFSDSPIRFLKSYDNELWIATTKSIELLNTQTAKHKTYSLRLGVVTPINTLQVTESSVFYTSNSDIYLIDRKELATVKSNKPSMQITSVAFMDKDTTLQSSYQLPYYTNNLKFTFETNSFGSNDFVKYKYRLQGLNDDWETTNTGENSVKYLSVPSGEYIFEIKPFFIDTLEEGVPTEISITIHKPIWLRWWFWLFIVIIFMVVAAQWMNYRSNLKLKRKNEEISKLLLEKRMAGLQLENLRSQMNPHFIFNALNSIQEYIVNNEKKLASAYLVKFSRLMRLYLEHSKVNEISLEEELKTITLYLTLEQNRFGESFSYDIKVSPTLQPSLLLVPSLLLQPYIENAIKHGLSHKKGPKHLEITCTQKDIFLEVCIDDNGIGREASQIINQRNRPHHNSFATQASDKRIEIVNNQQQQKICVTYLDKEANGMSLGTQVCISIPLKQKHL</sequence>
<dbReference type="InterPro" id="IPR050640">
    <property type="entry name" value="Bact_2-comp_sensor_kinase"/>
</dbReference>
<reference evidence="5 6" key="1">
    <citation type="submission" date="2016-10" db="EMBL/GenBank/DDBJ databases">
        <authorList>
            <person name="de Groot N.N."/>
        </authorList>
    </citation>
    <scope>NUCLEOTIDE SEQUENCE [LARGE SCALE GENOMIC DNA]</scope>
    <source>
        <strain evidence="5 6">CGMCC 1.12333</strain>
    </source>
</reference>
<keyword evidence="1" id="KW-1133">Transmembrane helix</keyword>
<evidence type="ECO:0000313" key="6">
    <source>
        <dbReference type="Proteomes" id="UP000199138"/>
    </source>
</evidence>
<dbReference type="SUPFAM" id="SSF63829">
    <property type="entry name" value="Calcium-dependent phosphotriesterase"/>
    <property type="match status" value="1"/>
</dbReference>
<evidence type="ECO:0000256" key="1">
    <source>
        <dbReference type="SAM" id="Phobius"/>
    </source>
</evidence>
<accession>A0A1I7EVX0</accession>
<proteinExistence type="predicted"/>
<feature type="signal peptide" evidence="2">
    <location>
        <begin position="1"/>
        <end position="17"/>
    </location>
</feature>
<gene>
    <name evidence="5" type="ORF">SAMN05216480_101322</name>
</gene>
<evidence type="ECO:0000256" key="2">
    <source>
        <dbReference type="SAM" id="SignalP"/>
    </source>
</evidence>
<organism evidence="5 6">
    <name type="scientific">Pustulibacterium marinum</name>
    <dbReference type="NCBI Taxonomy" id="1224947"/>
    <lineage>
        <taxon>Bacteria</taxon>
        <taxon>Pseudomonadati</taxon>
        <taxon>Bacteroidota</taxon>
        <taxon>Flavobacteriia</taxon>
        <taxon>Flavobacteriales</taxon>
        <taxon>Flavobacteriaceae</taxon>
        <taxon>Pustulibacterium</taxon>
    </lineage>
</organism>
<dbReference type="InterPro" id="IPR013783">
    <property type="entry name" value="Ig-like_fold"/>
</dbReference>
<keyword evidence="2" id="KW-0732">Signal</keyword>
<dbReference type="STRING" id="1224947.SAMN05216480_101322"/>
<dbReference type="Proteomes" id="UP000199138">
    <property type="component" value="Unassembled WGS sequence"/>
</dbReference>
<evidence type="ECO:0000313" key="5">
    <source>
        <dbReference type="EMBL" id="SFU28090.1"/>
    </source>
</evidence>
<keyword evidence="1" id="KW-0472">Membrane</keyword>
<dbReference type="AlphaFoldDB" id="A0A1I7EVX0"/>
<dbReference type="InterPro" id="IPR015943">
    <property type="entry name" value="WD40/YVTN_repeat-like_dom_sf"/>
</dbReference>
<keyword evidence="6" id="KW-1185">Reference proteome</keyword>
<dbReference type="SUPFAM" id="SSF55874">
    <property type="entry name" value="ATPase domain of HSP90 chaperone/DNA topoisomerase II/histidine kinase"/>
    <property type="match status" value="1"/>
</dbReference>
<dbReference type="PANTHER" id="PTHR34220:SF7">
    <property type="entry name" value="SENSOR HISTIDINE KINASE YPDA"/>
    <property type="match status" value="1"/>
</dbReference>
<keyword evidence="1" id="KW-0812">Transmembrane</keyword>
<dbReference type="InterPro" id="IPR011123">
    <property type="entry name" value="Y_Y_Y"/>
</dbReference>
<dbReference type="PANTHER" id="PTHR34220">
    <property type="entry name" value="SENSOR HISTIDINE KINASE YPDA"/>
    <property type="match status" value="1"/>
</dbReference>
<dbReference type="Gene3D" id="2.60.40.10">
    <property type="entry name" value="Immunoglobulins"/>
    <property type="match status" value="1"/>
</dbReference>
<dbReference type="InterPro" id="IPR036890">
    <property type="entry name" value="HATPase_C_sf"/>
</dbReference>
<evidence type="ECO:0000259" key="4">
    <source>
        <dbReference type="Pfam" id="PF07495"/>
    </source>
</evidence>
<feature type="domain" description="Signal transduction histidine kinase internal region" evidence="3">
    <location>
        <begin position="750"/>
        <end position="829"/>
    </location>
</feature>
<dbReference type="EMBL" id="FPBK01000001">
    <property type="protein sequence ID" value="SFU28090.1"/>
    <property type="molecule type" value="Genomic_DNA"/>
</dbReference>
<dbReference type="GO" id="GO:0016020">
    <property type="term" value="C:membrane"/>
    <property type="evidence" value="ECO:0007669"/>
    <property type="project" value="InterPro"/>
</dbReference>
<evidence type="ECO:0000259" key="3">
    <source>
        <dbReference type="Pfam" id="PF06580"/>
    </source>
</evidence>
<protein>
    <submittedName>
        <fullName evidence="5">Y_Y_Y domain-containing protein</fullName>
    </submittedName>
</protein>